<reference evidence="2 3" key="1">
    <citation type="journal article" date="2017" name="Environ. Microbiol.">
        <title>Decay of the glycolytic pathway and adaptation to intranuclear parasitism within Enterocytozoonidae microsporidia.</title>
        <authorList>
            <person name="Wiredu Boakye D."/>
            <person name="Jaroenlak P."/>
            <person name="Prachumwat A."/>
            <person name="Williams T.A."/>
            <person name="Bateman K.S."/>
            <person name="Itsathitphaisarn O."/>
            <person name="Sritunyalucksana K."/>
            <person name="Paszkiewicz K.H."/>
            <person name="Moore K.A."/>
            <person name="Stentiford G.D."/>
            <person name="Williams B.A."/>
        </authorList>
    </citation>
    <scope>NUCLEOTIDE SEQUENCE [LARGE SCALE GENOMIC DNA]</scope>
    <source>
        <strain evidence="2 3">GB1</strain>
    </source>
</reference>
<comment type="caution">
    <text evidence="2">The sequence shown here is derived from an EMBL/GenBank/DDBJ whole genome shotgun (WGS) entry which is preliminary data.</text>
</comment>
<protein>
    <submittedName>
        <fullName evidence="2">GPI13</fullName>
    </submittedName>
</protein>
<dbReference type="GO" id="GO:0005789">
    <property type="term" value="C:endoplasmic reticulum membrane"/>
    <property type="evidence" value="ECO:0007669"/>
    <property type="project" value="TreeGrafter"/>
</dbReference>
<accession>A0A1X0QE52</accession>
<dbReference type="Pfam" id="PF01663">
    <property type="entry name" value="Phosphodiest"/>
    <property type="match status" value="1"/>
</dbReference>
<dbReference type="GO" id="GO:0006506">
    <property type="term" value="P:GPI anchor biosynthetic process"/>
    <property type="evidence" value="ECO:0007669"/>
    <property type="project" value="InterPro"/>
</dbReference>
<dbReference type="InterPro" id="IPR039524">
    <property type="entry name" value="PIGO/GPI13"/>
</dbReference>
<dbReference type="Proteomes" id="UP000192356">
    <property type="component" value="Unassembled WGS sequence"/>
</dbReference>
<dbReference type="InterPro" id="IPR017850">
    <property type="entry name" value="Alkaline_phosphatase_core_sf"/>
</dbReference>
<evidence type="ECO:0000313" key="2">
    <source>
        <dbReference type="EMBL" id="ORD97955.1"/>
    </source>
</evidence>
<dbReference type="PANTHER" id="PTHR23071:SF1">
    <property type="entry name" value="GPI ETHANOLAMINE PHOSPHATE TRANSFERASE 3"/>
    <property type="match status" value="1"/>
</dbReference>
<proteinExistence type="predicted"/>
<keyword evidence="3" id="KW-1185">Reference proteome</keyword>
<keyword evidence="1" id="KW-0472">Membrane</keyword>
<dbReference type="AlphaFoldDB" id="A0A1X0QE52"/>
<evidence type="ECO:0000256" key="1">
    <source>
        <dbReference type="SAM" id="Phobius"/>
    </source>
</evidence>
<feature type="transmembrane region" description="Helical" evidence="1">
    <location>
        <begin position="645"/>
        <end position="663"/>
    </location>
</feature>
<keyword evidence="1" id="KW-1133">Transmembrane helix</keyword>
<dbReference type="Gene3D" id="3.40.720.10">
    <property type="entry name" value="Alkaline Phosphatase, subunit A"/>
    <property type="match status" value="1"/>
</dbReference>
<feature type="transmembrane region" description="Helical" evidence="1">
    <location>
        <begin position="612"/>
        <end position="629"/>
    </location>
</feature>
<name>A0A1X0QE52_9MICR</name>
<feature type="transmembrane region" description="Helical" evidence="1">
    <location>
        <begin position="544"/>
        <end position="562"/>
    </location>
</feature>
<feature type="transmembrane region" description="Helical" evidence="1">
    <location>
        <begin position="414"/>
        <end position="434"/>
    </location>
</feature>
<dbReference type="OrthoDB" id="272139at2759"/>
<dbReference type="EMBL" id="LVKB01000005">
    <property type="protein sequence ID" value="ORD97955.1"/>
    <property type="molecule type" value="Genomic_DNA"/>
</dbReference>
<feature type="transmembrane region" description="Helical" evidence="1">
    <location>
        <begin position="582"/>
        <end position="600"/>
    </location>
</feature>
<dbReference type="SUPFAM" id="SSF53649">
    <property type="entry name" value="Alkaline phosphatase-like"/>
    <property type="match status" value="1"/>
</dbReference>
<evidence type="ECO:0000313" key="3">
    <source>
        <dbReference type="Proteomes" id="UP000192356"/>
    </source>
</evidence>
<feature type="transmembrane region" description="Helical" evidence="1">
    <location>
        <begin position="371"/>
        <end position="393"/>
    </location>
</feature>
<dbReference type="GO" id="GO:0051377">
    <property type="term" value="F:mannose-ethanolamine phosphotransferase activity"/>
    <property type="evidence" value="ECO:0007669"/>
    <property type="project" value="TreeGrafter"/>
</dbReference>
<dbReference type="InterPro" id="IPR002591">
    <property type="entry name" value="Phosphodiest/P_Trfase"/>
</dbReference>
<keyword evidence="1" id="KW-0812">Transmembrane</keyword>
<dbReference type="PANTHER" id="PTHR23071">
    <property type="entry name" value="PHOSPHATIDYLINOSITOL GLYCAN"/>
    <property type="match status" value="1"/>
</dbReference>
<dbReference type="VEuPathDB" id="MicrosporidiaDB:HERIO_211"/>
<sequence>MINFNRMMRTKKILTLRTKFFKKIHLITLFGLLLSFVIFIISLLSSHKYSYEINNEPFKEKHFKKLIYVIIDGLRYDGWEETNNKGYYYNNFKIKNDKVNIINCLSITDLPTITSSRTFTLITGARKTLISKLLFFYHNSIEIDNMINQFILNNYKVSISGDDMWYDYLKNLETKVDFLDLIPSYSKHQLFNLEEKCFNRFISKFRNYDASFIHLINLDALGHVYGINNQLIEDVMKVYNRYINQIVDNIDNDTLLIITSDHGVTDQGEHGCSSKKEISSTLSFIYSKEKEVNVFNEFLKNKQNKFNIESDDEFKWMNTKQKELIFVRQNNILNTICYLFGLSIPVNSENTKTVFEQELDFSLIQSNDINLYLYFIAMLLLLIIFVVTFKEINIVHVGIIIESFSYFSFAFRDIVYLLALTYYENNFYLFLFYYTFIEKFKHFEIERISSESHLYIKAFIFVLYIVDSLFDSNNIRFVDYESIIKDIQYIIYYCLSDDAILFLSFISIDYFIMVLLCIHIDYRFLIGILLIRNIIKKFNRVSKINTTIIFFISQIVYSLINLEYNSVCFEIKKFFMLSGDYEIFSALISFLSYIIFPRVVLLKEVKIDLIEFINYLSFLLLCGLISFYNNMNTLVGINFLFDRTIAIYLVSLIDIFILFYINIDIF</sequence>
<gene>
    <name evidence="2" type="primary">GPI13</name>
    <name evidence="2" type="ORF">HERIO_211</name>
</gene>
<organism evidence="2 3">
    <name type="scientific">Hepatospora eriocheir</name>
    <dbReference type="NCBI Taxonomy" id="1081669"/>
    <lineage>
        <taxon>Eukaryota</taxon>
        <taxon>Fungi</taxon>
        <taxon>Fungi incertae sedis</taxon>
        <taxon>Microsporidia</taxon>
        <taxon>Hepatosporidae</taxon>
        <taxon>Hepatospora</taxon>
    </lineage>
</organism>